<gene>
    <name evidence="2" type="ordered locus">Hoch_4669</name>
</gene>
<reference evidence="2 3" key="1">
    <citation type="journal article" date="2010" name="Stand. Genomic Sci.">
        <title>Complete genome sequence of Haliangium ochraceum type strain (SMP-2).</title>
        <authorList>
            <consortium name="US DOE Joint Genome Institute (JGI-PGF)"/>
            <person name="Ivanova N."/>
            <person name="Daum C."/>
            <person name="Lang E."/>
            <person name="Abt B."/>
            <person name="Kopitz M."/>
            <person name="Saunders E."/>
            <person name="Lapidus A."/>
            <person name="Lucas S."/>
            <person name="Glavina Del Rio T."/>
            <person name="Nolan M."/>
            <person name="Tice H."/>
            <person name="Copeland A."/>
            <person name="Cheng J.F."/>
            <person name="Chen F."/>
            <person name="Bruce D."/>
            <person name="Goodwin L."/>
            <person name="Pitluck S."/>
            <person name="Mavromatis K."/>
            <person name="Pati A."/>
            <person name="Mikhailova N."/>
            <person name="Chen A."/>
            <person name="Palaniappan K."/>
            <person name="Land M."/>
            <person name="Hauser L."/>
            <person name="Chang Y.J."/>
            <person name="Jeffries C.D."/>
            <person name="Detter J.C."/>
            <person name="Brettin T."/>
            <person name="Rohde M."/>
            <person name="Goker M."/>
            <person name="Bristow J."/>
            <person name="Markowitz V."/>
            <person name="Eisen J.A."/>
            <person name="Hugenholtz P."/>
            <person name="Kyrpides N.C."/>
            <person name="Klenk H.P."/>
        </authorList>
    </citation>
    <scope>NUCLEOTIDE SEQUENCE [LARGE SCALE GENOMIC DNA]</scope>
    <source>
        <strain evidence="3">DSM 14365 / CIP 107738 / JCM 11303 / AJ 13395 / SMP-2</strain>
    </source>
</reference>
<accession>D0LRD2</accession>
<dbReference type="EMBL" id="CP001804">
    <property type="protein sequence ID" value="ACY17160.1"/>
    <property type="molecule type" value="Genomic_DNA"/>
</dbReference>
<feature type="domain" description="AAA" evidence="1">
    <location>
        <begin position="19"/>
        <end position="193"/>
    </location>
</feature>
<dbReference type="Gene3D" id="3.40.50.300">
    <property type="entry name" value="P-loop containing nucleotide triphosphate hydrolases"/>
    <property type="match status" value="1"/>
</dbReference>
<proteinExistence type="predicted"/>
<dbReference type="FunFam" id="3.40.50.300:FF:000285">
    <property type="entry name" value="Sporulation initiation inhibitor Soj"/>
    <property type="match status" value="1"/>
</dbReference>
<dbReference type="KEGG" id="hoh:Hoch_4669"/>
<evidence type="ECO:0000313" key="2">
    <source>
        <dbReference type="EMBL" id="ACY17160.1"/>
    </source>
</evidence>
<dbReference type="RefSeq" id="WP_012829758.1">
    <property type="nucleotide sequence ID" value="NC_013440.1"/>
</dbReference>
<dbReference type="STRING" id="502025.Hoch_4669"/>
<dbReference type="InterPro" id="IPR050678">
    <property type="entry name" value="DNA_Partitioning_ATPase"/>
</dbReference>
<organism evidence="2 3">
    <name type="scientific">Haliangium ochraceum (strain DSM 14365 / JCM 11303 / SMP-2)</name>
    <dbReference type="NCBI Taxonomy" id="502025"/>
    <lineage>
        <taxon>Bacteria</taxon>
        <taxon>Pseudomonadati</taxon>
        <taxon>Myxococcota</taxon>
        <taxon>Polyangia</taxon>
        <taxon>Haliangiales</taxon>
        <taxon>Kofleriaceae</taxon>
        <taxon>Haliangium</taxon>
    </lineage>
</organism>
<dbReference type="HOGENOM" id="CLU_037612_1_4_7"/>
<dbReference type="PANTHER" id="PTHR13696">
    <property type="entry name" value="P-LOOP CONTAINING NUCLEOSIDE TRIPHOSPHATE HYDROLASE"/>
    <property type="match status" value="1"/>
</dbReference>
<dbReference type="SUPFAM" id="SSF52540">
    <property type="entry name" value="P-loop containing nucleoside triphosphate hydrolases"/>
    <property type="match status" value="1"/>
</dbReference>
<dbReference type="Proteomes" id="UP000001880">
    <property type="component" value="Chromosome"/>
</dbReference>
<dbReference type="eggNOG" id="COG1192">
    <property type="taxonomic scope" value="Bacteria"/>
</dbReference>
<dbReference type="InterPro" id="IPR025669">
    <property type="entry name" value="AAA_dom"/>
</dbReference>
<dbReference type="Pfam" id="PF13614">
    <property type="entry name" value="AAA_31"/>
    <property type="match status" value="1"/>
</dbReference>
<keyword evidence="3" id="KW-1185">Reference proteome</keyword>
<evidence type="ECO:0000259" key="1">
    <source>
        <dbReference type="Pfam" id="PF13614"/>
    </source>
</evidence>
<dbReference type="InterPro" id="IPR027417">
    <property type="entry name" value="P-loop_NTPase"/>
</dbReference>
<dbReference type="AlphaFoldDB" id="D0LRD2"/>
<sequence>MECRRGSLGDEAFRARRARRIAILNQKGGTGKTTTAVNLAAGIAERGYKVLLIDTDAQGNVGVSLGVSGEKSLYHVLVEGADPVEVAVPVRAHLDVITSNCTLAAAEIWLARQNPEQRSRIMTRRLNRMHVSRRYDYVILDCGPSLNLLNQNALSYADEVLVPVTCDYLALVGVKQVLRTLKDIERHLHHAVRISAVLPTFYDGRTRLGREVLETLQGHFANKCLEPIRLNTRLAEAPSHRKTIFEYAPQSNGAEDYNRVVDWLVDPAVAAQTPHQTVAA</sequence>
<evidence type="ECO:0000313" key="3">
    <source>
        <dbReference type="Proteomes" id="UP000001880"/>
    </source>
</evidence>
<dbReference type="PANTHER" id="PTHR13696:SF52">
    <property type="entry name" value="PARA FAMILY PROTEIN CT_582"/>
    <property type="match status" value="1"/>
</dbReference>
<name>D0LRD2_HALO1</name>
<protein>
    <submittedName>
        <fullName evidence="2">Cobyrinic acid ac-diamide synthase</fullName>
    </submittedName>
</protein>
<dbReference type="CDD" id="cd02042">
    <property type="entry name" value="ParAB_family"/>
    <property type="match status" value="1"/>
</dbReference>